<feature type="domain" description="Peptidoglycan recognition protein family" evidence="8">
    <location>
        <begin position="57"/>
        <end position="219"/>
    </location>
</feature>
<dbReference type="EMBL" id="CACVKT020007264">
    <property type="protein sequence ID" value="CAC5406832.1"/>
    <property type="molecule type" value="Genomic_DNA"/>
</dbReference>
<evidence type="ECO:0000313" key="9">
    <source>
        <dbReference type="EMBL" id="CAC5406832.1"/>
    </source>
</evidence>
<gene>
    <name evidence="9" type="ORF">MCOR_40358</name>
</gene>
<keyword evidence="4" id="KW-0391">Immunity</keyword>
<dbReference type="GO" id="GO:0009253">
    <property type="term" value="P:peptidoglycan catabolic process"/>
    <property type="evidence" value="ECO:0007669"/>
    <property type="project" value="InterPro"/>
</dbReference>
<keyword evidence="3" id="KW-0732">Signal</keyword>
<dbReference type="AlphaFoldDB" id="A0A6J8DHD0"/>
<feature type="domain" description="N-acetylmuramoyl-L-alanine amidase" evidence="7">
    <location>
        <begin position="69"/>
        <end position="225"/>
    </location>
</feature>
<feature type="disulfide bond" evidence="6">
    <location>
        <begin position="56"/>
        <end position="199"/>
    </location>
</feature>
<dbReference type="InterPro" id="IPR017331">
    <property type="entry name" value="Peptidoglycan_recognition"/>
</dbReference>
<reference evidence="9 10" key="1">
    <citation type="submission" date="2020-06" db="EMBL/GenBank/DDBJ databases">
        <authorList>
            <person name="Li R."/>
            <person name="Bekaert M."/>
        </authorList>
    </citation>
    <scope>NUCLEOTIDE SEQUENCE [LARGE SCALE GENOMIC DNA]</scope>
    <source>
        <strain evidence="10">wild</strain>
    </source>
</reference>
<dbReference type="CDD" id="cd06583">
    <property type="entry name" value="PGRP"/>
    <property type="match status" value="1"/>
</dbReference>
<evidence type="ECO:0000256" key="3">
    <source>
        <dbReference type="ARBA" id="ARBA00022729"/>
    </source>
</evidence>
<feature type="disulfide bond" evidence="6">
    <location>
        <begin position="94"/>
        <end position="100"/>
    </location>
</feature>
<organism evidence="9 10">
    <name type="scientific">Mytilus coruscus</name>
    <name type="common">Sea mussel</name>
    <dbReference type="NCBI Taxonomy" id="42192"/>
    <lineage>
        <taxon>Eukaryota</taxon>
        <taxon>Metazoa</taxon>
        <taxon>Spiralia</taxon>
        <taxon>Lophotrochozoa</taxon>
        <taxon>Mollusca</taxon>
        <taxon>Bivalvia</taxon>
        <taxon>Autobranchia</taxon>
        <taxon>Pteriomorphia</taxon>
        <taxon>Mytilida</taxon>
        <taxon>Mytiloidea</taxon>
        <taxon>Mytilidae</taxon>
        <taxon>Mytilinae</taxon>
        <taxon>Mytilus</taxon>
    </lineage>
</organism>
<evidence type="ECO:0000256" key="4">
    <source>
        <dbReference type="ARBA" id="ARBA00022859"/>
    </source>
</evidence>
<dbReference type="Pfam" id="PF01510">
    <property type="entry name" value="Amidase_2"/>
    <property type="match status" value="1"/>
</dbReference>
<evidence type="ECO:0000256" key="5">
    <source>
        <dbReference type="ARBA" id="ARBA00023157"/>
    </source>
</evidence>
<dbReference type="GO" id="GO:0042834">
    <property type="term" value="F:peptidoglycan binding"/>
    <property type="evidence" value="ECO:0007669"/>
    <property type="project" value="InterPro"/>
</dbReference>
<keyword evidence="10" id="KW-1185">Reference proteome</keyword>
<keyword evidence="5 6" id="KW-1015">Disulfide bond</keyword>
<dbReference type="Proteomes" id="UP000507470">
    <property type="component" value="Unassembled WGS sequence"/>
</dbReference>
<comment type="similarity">
    <text evidence="1">Belongs to the N-acetylmuramoyl-L-alanine amidase 2 family.</text>
</comment>
<dbReference type="PIRSF" id="PIRSF037945">
    <property type="entry name" value="PGRPs"/>
    <property type="match status" value="1"/>
</dbReference>
<evidence type="ECO:0000256" key="2">
    <source>
        <dbReference type="ARBA" id="ARBA00022588"/>
    </source>
</evidence>
<dbReference type="GO" id="GO:0045087">
    <property type="term" value="P:innate immune response"/>
    <property type="evidence" value="ECO:0007669"/>
    <property type="project" value="UniProtKB-KW"/>
</dbReference>
<proteinExistence type="inferred from homology"/>
<dbReference type="PANTHER" id="PTHR11022">
    <property type="entry name" value="PEPTIDOGLYCAN RECOGNITION PROTEIN"/>
    <property type="match status" value="1"/>
</dbReference>
<dbReference type="SMART" id="SM00701">
    <property type="entry name" value="PGRP"/>
    <property type="match status" value="1"/>
</dbReference>
<protein>
    <submittedName>
        <fullName evidence="9">PGRP</fullName>
    </submittedName>
</protein>
<dbReference type="GO" id="GO:0008745">
    <property type="term" value="F:N-acetylmuramoyl-L-alanine amidase activity"/>
    <property type="evidence" value="ECO:0007669"/>
    <property type="project" value="InterPro"/>
</dbReference>
<dbReference type="InterPro" id="IPR006619">
    <property type="entry name" value="PGRP_domain_met/bac"/>
</dbReference>
<dbReference type="InterPro" id="IPR002502">
    <property type="entry name" value="Amidase_domain"/>
</dbReference>
<dbReference type="SUPFAM" id="SSF55846">
    <property type="entry name" value="N-acetylmuramoyl-L-alanine amidase-like"/>
    <property type="match status" value="1"/>
</dbReference>
<dbReference type="InterPro" id="IPR036505">
    <property type="entry name" value="Amidase/PGRP_sf"/>
</dbReference>
<dbReference type="GO" id="GO:0008270">
    <property type="term" value="F:zinc ion binding"/>
    <property type="evidence" value="ECO:0007669"/>
    <property type="project" value="InterPro"/>
</dbReference>
<evidence type="ECO:0000256" key="6">
    <source>
        <dbReference type="PIRSR" id="PIRSR037945-1"/>
    </source>
</evidence>
<name>A0A6J8DHD0_MYTCO</name>
<dbReference type="InterPro" id="IPR015510">
    <property type="entry name" value="PGRP"/>
</dbReference>
<evidence type="ECO:0000259" key="7">
    <source>
        <dbReference type="SMART" id="SM00644"/>
    </source>
</evidence>
<evidence type="ECO:0000313" key="10">
    <source>
        <dbReference type="Proteomes" id="UP000507470"/>
    </source>
</evidence>
<keyword evidence="2" id="KW-0399">Innate immunity</keyword>
<dbReference type="Gene3D" id="3.40.80.10">
    <property type="entry name" value="Peptidoglycan recognition protein-like"/>
    <property type="match status" value="1"/>
</dbReference>
<sequence length="240" mass="26278">MGTIPAGECHTDKGGRQTANGYTWANIDYNGHDAWAAINWLNFKTCQTHQSSSSGCPNIVSRAGWGARSPTHAHSLLTKVPNHVYIHHGASGGCHTQSACIAKVKAYQNYHMDGHHWSDIGYSFVVGEDGNVYEARGWDAVGAHTLNHNHDGLGTAWRNDIFEINNDYIFATGICVIGNFQDHVPNDAALNAIKSLIHCGVNKGKITASYILKGHRDVGQTACPGQKLYDLIQAWPHYHH</sequence>
<evidence type="ECO:0000256" key="1">
    <source>
        <dbReference type="ARBA" id="ARBA00007553"/>
    </source>
</evidence>
<dbReference type="SMART" id="SM00644">
    <property type="entry name" value="Ami_2"/>
    <property type="match status" value="1"/>
</dbReference>
<evidence type="ECO:0000259" key="8">
    <source>
        <dbReference type="SMART" id="SM00701"/>
    </source>
</evidence>
<dbReference type="PANTHER" id="PTHR11022:SF41">
    <property type="entry name" value="PEPTIDOGLYCAN-RECOGNITION PROTEIN LC-RELATED"/>
    <property type="match status" value="1"/>
</dbReference>
<accession>A0A6J8DHD0</accession>
<dbReference type="OrthoDB" id="10001926at2759"/>